<dbReference type="Gene3D" id="3.80.10.10">
    <property type="entry name" value="Ribonuclease Inhibitor"/>
    <property type="match status" value="1"/>
</dbReference>
<dbReference type="AlphaFoldDB" id="I7M9C2"/>
<evidence type="ECO:0000313" key="1">
    <source>
        <dbReference type="EMBL" id="EAS01310.2"/>
    </source>
</evidence>
<dbReference type="SUPFAM" id="SSF52047">
    <property type="entry name" value="RNI-like"/>
    <property type="match status" value="1"/>
</dbReference>
<name>I7M9C2_TETTS</name>
<evidence type="ECO:0000313" key="2">
    <source>
        <dbReference type="Proteomes" id="UP000009168"/>
    </source>
</evidence>
<dbReference type="InterPro" id="IPR032675">
    <property type="entry name" value="LRR_dom_sf"/>
</dbReference>
<proteinExistence type="predicted"/>
<dbReference type="GeneID" id="7825249"/>
<dbReference type="InParanoid" id="I7M9C2"/>
<organism evidence="1 2">
    <name type="scientific">Tetrahymena thermophila (strain SB210)</name>
    <dbReference type="NCBI Taxonomy" id="312017"/>
    <lineage>
        <taxon>Eukaryota</taxon>
        <taxon>Sar</taxon>
        <taxon>Alveolata</taxon>
        <taxon>Ciliophora</taxon>
        <taxon>Intramacronucleata</taxon>
        <taxon>Oligohymenophorea</taxon>
        <taxon>Hymenostomatida</taxon>
        <taxon>Tetrahymenina</taxon>
        <taxon>Tetrahymenidae</taxon>
        <taxon>Tetrahymena</taxon>
    </lineage>
</organism>
<keyword evidence="2" id="KW-1185">Reference proteome</keyword>
<dbReference type="EMBL" id="GG662603">
    <property type="protein sequence ID" value="EAS01310.2"/>
    <property type="molecule type" value="Genomic_DNA"/>
</dbReference>
<dbReference type="RefSeq" id="XP_001021555.2">
    <property type="nucleotide sequence ID" value="XM_001021555.2"/>
</dbReference>
<protein>
    <recommendedName>
        <fullName evidence="3">Kinase domain protein</fullName>
    </recommendedName>
</protein>
<dbReference type="KEGG" id="tet:TTHERM_00149200"/>
<gene>
    <name evidence="1" type="ORF">TTHERM_00149200</name>
</gene>
<sequence length="561" mass="65980">MNKFSQQQFSKIPRRSQRYFRPGMTEKKIGLFFRIDEEKCQNYPHILDTNDILEFMKQKQIETYSVNGIEFTFNLTVVKFEEIQKMFQVIKVFQDTVEEITIKVTHAIDESATFDDQLVDDMQLKKQLSLNFDWKSITKIGQNEKVLSFLNLFKRISSEENIQKLNIHFAQIKSNPDKINNIIDIATSLPKVEELKITFTNYIHSDAFQSLGSLNKKEQQISMKRLEFDFTNTSLSKNGSQYLSNFLSGCENLESLKLNLRYNKLDDQDLIQILQSIEKKQFIQNLQLSLSSNCFKVEGSNYIVKFLNEFASLSQLKVLGLDLRMFEILNEDISLNLFGTFKNLTHLNQLFLNLQRIKMPQLKECLLQFSQSLGQMSQLKQLNLDLSWSEIKNEITPLFTQIGNLTQLTSLQLSLIGIPFGERKMKMLENSIQQLKSLQMLNLNMDLRNTYRGNHQIYQDLIQIIERELTPLMNFELTELDKISSNYYIDVHEMYNRVQQKIFLRKQLIYSIVLLKKLFMIGKIKRKEMIEDFANFLMQPKYFREKSSFVPPAPEILDLIN</sequence>
<dbReference type="Proteomes" id="UP000009168">
    <property type="component" value="Unassembled WGS sequence"/>
</dbReference>
<reference evidence="2" key="1">
    <citation type="journal article" date="2006" name="PLoS Biol.">
        <title>Macronuclear genome sequence of the ciliate Tetrahymena thermophila, a model eukaryote.</title>
        <authorList>
            <person name="Eisen J.A."/>
            <person name="Coyne R.S."/>
            <person name="Wu M."/>
            <person name="Wu D."/>
            <person name="Thiagarajan M."/>
            <person name="Wortman J.R."/>
            <person name="Badger J.H."/>
            <person name="Ren Q."/>
            <person name="Amedeo P."/>
            <person name="Jones K.M."/>
            <person name="Tallon L.J."/>
            <person name="Delcher A.L."/>
            <person name="Salzberg S.L."/>
            <person name="Silva J.C."/>
            <person name="Haas B.J."/>
            <person name="Majoros W.H."/>
            <person name="Farzad M."/>
            <person name="Carlton J.M."/>
            <person name="Smith R.K. Jr."/>
            <person name="Garg J."/>
            <person name="Pearlman R.E."/>
            <person name="Karrer K.M."/>
            <person name="Sun L."/>
            <person name="Manning G."/>
            <person name="Elde N.C."/>
            <person name="Turkewitz A.P."/>
            <person name="Asai D.J."/>
            <person name="Wilkes D.E."/>
            <person name="Wang Y."/>
            <person name="Cai H."/>
            <person name="Collins K."/>
            <person name="Stewart B.A."/>
            <person name="Lee S.R."/>
            <person name="Wilamowska K."/>
            <person name="Weinberg Z."/>
            <person name="Ruzzo W.L."/>
            <person name="Wloga D."/>
            <person name="Gaertig J."/>
            <person name="Frankel J."/>
            <person name="Tsao C.-C."/>
            <person name="Gorovsky M.A."/>
            <person name="Keeling P.J."/>
            <person name="Waller R.F."/>
            <person name="Patron N.J."/>
            <person name="Cherry J.M."/>
            <person name="Stover N.A."/>
            <person name="Krieger C.J."/>
            <person name="del Toro C."/>
            <person name="Ryder H.F."/>
            <person name="Williamson S.C."/>
            <person name="Barbeau R.A."/>
            <person name="Hamilton E.P."/>
            <person name="Orias E."/>
        </authorList>
    </citation>
    <scope>NUCLEOTIDE SEQUENCE [LARGE SCALE GENOMIC DNA]</scope>
    <source>
        <strain evidence="2">SB210</strain>
    </source>
</reference>
<evidence type="ECO:0008006" key="3">
    <source>
        <dbReference type="Google" id="ProtNLM"/>
    </source>
</evidence>
<accession>I7M9C2</accession>